<dbReference type="PANTHER" id="PTHR43273">
    <property type="entry name" value="ANAEROBIC SULFATASE-MATURATING ENZYME HOMOLOG ASLB-RELATED"/>
    <property type="match status" value="1"/>
</dbReference>
<dbReference type="SFLD" id="SFLDG01067">
    <property type="entry name" value="SPASM/twitch_domain_containing"/>
    <property type="match status" value="1"/>
</dbReference>
<sequence>MNCLDNKVENIFKLKESKEIFRLGKLFNTEKNHYFYDIGTGKVLQLDEDVFKILDFIFYGDNKIAWREFEESLDEKALEAMDELNKIIEEEDIFNAPVIDRLYTSNHYENLENSVNNNLMQVIIEVTGKCNLRCGYCIYNEDYSGNRNFNNSDMNIEIAKAAIDYTKEHAGEEIAVTFYGGEPLVKFDLLKWCIEYAKETIKDKKLTFAFTTNLTLVTEEIANYFASVDNVNILCSLDGPEDVQNSYRKYIDGRGSFKDAIRGLKYLVNAFKNNPTNSLSINGVFAPPYTFEKVERINEFFQNLEWLPKEVEVNINYVSPGTVDDKEHIKELIKDPRYNINGELINVLEAWGEKKLAKSKSVITESRNVLNEVIKRRLLAVHNRRITRKAQPVHRFNSCCVPGSRRLYIDTKGDFYVCERVGSSPSIGNVFEGIDFNKIKKYYIKDYSDGSIDMCSQCWTADLCNECYMGNYTKEGFNREQKIGNCSNTQNMIEECLVLYHSILENTPEKLDDLNKMRTM</sequence>
<evidence type="ECO:0000256" key="5">
    <source>
        <dbReference type="ARBA" id="ARBA00023004"/>
    </source>
</evidence>
<dbReference type="InterPro" id="IPR013785">
    <property type="entry name" value="Aldolase_TIM"/>
</dbReference>
<evidence type="ECO:0000256" key="2">
    <source>
        <dbReference type="ARBA" id="ARBA00022485"/>
    </source>
</evidence>
<evidence type="ECO:0000256" key="1">
    <source>
        <dbReference type="ARBA" id="ARBA00001966"/>
    </source>
</evidence>
<dbReference type="STRING" id="29367.CLPUN_06480"/>
<evidence type="ECO:0000313" key="8">
    <source>
        <dbReference type="EMBL" id="OOM82003.1"/>
    </source>
</evidence>
<name>A0A1S8TW63_9CLOT</name>
<evidence type="ECO:0000259" key="7">
    <source>
        <dbReference type="PROSITE" id="PS51918"/>
    </source>
</evidence>
<organism evidence="8 9">
    <name type="scientific">Clostridium puniceum</name>
    <dbReference type="NCBI Taxonomy" id="29367"/>
    <lineage>
        <taxon>Bacteria</taxon>
        <taxon>Bacillati</taxon>
        <taxon>Bacillota</taxon>
        <taxon>Clostridia</taxon>
        <taxon>Eubacteriales</taxon>
        <taxon>Clostridiaceae</taxon>
        <taxon>Clostridium</taxon>
    </lineage>
</organism>
<proteinExistence type="predicted"/>
<dbReference type="CDD" id="cd01335">
    <property type="entry name" value="Radical_SAM"/>
    <property type="match status" value="1"/>
</dbReference>
<evidence type="ECO:0000256" key="4">
    <source>
        <dbReference type="ARBA" id="ARBA00022723"/>
    </source>
</evidence>
<dbReference type="Pfam" id="PF04055">
    <property type="entry name" value="Radical_SAM"/>
    <property type="match status" value="1"/>
</dbReference>
<dbReference type="InterPro" id="IPR023867">
    <property type="entry name" value="Sulphatase_maturase_rSAM"/>
</dbReference>
<evidence type="ECO:0000256" key="6">
    <source>
        <dbReference type="ARBA" id="ARBA00023014"/>
    </source>
</evidence>
<dbReference type="PROSITE" id="PS51918">
    <property type="entry name" value="RADICAL_SAM"/>
    <property type="match status" value="1"/>
</dbReference>
<dbReference type="SMART" id="SM00729">
    <property type="entry name" value="Elp3"/>
    <property type="match status" value="1"/>
</dbReference>
<comment type="cofactor">
    <cofactor evidence="1">
        <name>[4Fe-4S] cluster</name>
        <dbReference type="ChEBI" id="CHEBI:49883"/>
    </cofactor>
</comment>
<keyword evidence="2" id="KW-0004">4Fe-4S</keyword>
<reference evidence="8 9" key="1">
    <citation type="submission" date="2016-05" db="EMBL/GenBank/DDBJ databases">
        <title>Microbial solvent formation.</title>
        <authorList>
            <person name="Poehlein A."/>
            <person name="Montoya Solano J.D."/>
            <person name="Flitsch S."/>
            <person name="Krabben P."/>
            <person name="Duerre P."/>
            <person name="Daniel R."/>
        </authorList>
    </citation>
    <scope>NUCLEOTIDE SEQUENCE [LARGE SCALE GENOMIC DNA]</scope>
    <source>
        <strain evidence="8 9">DSM 2619</strain>
    </source>
</reference>
<keyword evidence="3" id="KW-0949">S-adenosyl-L-methionine</keyword>
<protein>
    <submittedName>
        <fullName evidence="8">Anaerobic sulfatase-maturating enzyme</fullName>
        <ecNumber evidence="8">1.1.99.-</ecNumber>
    </submittedName>
</protein>
<dbReference type="Gene3D" id="3.20.20.70">
    <property type="entry name" value="Aldolase class I"/>
    <property type="match status" value="1"/>
</dbReference>
<dbReference type="GO" id="GO:0051539">
    <property type="term" value="F:4 iron, 4 sulfur cluster binding"/>
    <property type="evidence" value="ECO:0007669"/>
    <property type="project" value="UniProtKB-KW"/>
</dbReference>
<dbReference type="SFLD" id="SFLDG01384">
    <property type="entry name" value="thioether_bond_formation_requi"/>
    <property type="match status" value="1"/>
</dbReference>
<dbReference type="SFLD" id="SFLDG01386">
    <property type="entry name" value="main_SPASM_domain-containing"/>
    <property type="match status" value="1"/>
</dbReference>
<dbReference type="PROSITE" id="PS01305">
    <property type="entry name" value="MOAA_NIFB_PQQE"/>
    <property type="match status" value="1"/>
</dbReference>
<dbReference type="GO" id="GO:0032324">
    <property type="term" value="P:molybdopterin cofactor biosynthetic process"/>
    <property type="evidence" value="ECO:0007669"/>
    <property type="project" value="UniProtKB-ARBA"/>
</dbReference>
<dbReference type="InterPro" id="IPR006638">
    <property type="entry name" value="Elp3/MiaA/NifB-like_rSAM"/>
</dbReference>
<dbReference type="PANTHER" id="PTHR43273:SF8">
    <property type="entry name" value="RADICAL SAM DOMAIN PROTEIN"/>
    <property type="match status" value="1"/>
</dbReference>
<keyword evidence="9" id="KW-1185">Reference proteome</keyword>
<evidence type="ECO:0000313" key="9">
    <source>
        <dbReference type="Proteomes" id="UP000190890"/>
    </source>
</evidence>
<feature type="domain" description="Radical SAM core" evidence="7">
    <location>
        <begin position="114"/>
        <end position="353"/>
    </location>
</feature>
<keyword evidence="6" id="KW-0411">Iron-sulfur</keyword>
<dbReference type="EMBL" id="LZZM01000035">
    <property type="protein sequence ID" value="OOM82003.1"/>
    <property type="molecule type" value="Genomic_DNA"/>
</dbReference>
<dbReference type="GO" id="GO:0046872">
    <property type="term" value="F:metal ion binding"/>
    <property type="evidence" value="ECO:0007669"/>
    <property type="project" value="UniProtKB-KW"/>
</dbReference>
<dbReference type="InterPro" id="IPR007197">
    <property type="entry name" value="rSAM"/>
</dbReference>
<dbReference type="SUPFAM" id="SSF102114">
    <property type="entry name" value="Radical SAM enzymes"/>
    <property type="match status" value="1"/>
</dbReference>
<dbReference type="EC" id="1.1.99.-" evidence="8"/>
<dbReference type="OrthoDB" id="9808591at2"/>
<dbReference type="GO" id="GO:0016491">
    <property type="term" value="F:oxidoreductase activity"/>
    <property type="evidence" value="ECO:0007669"/>
    <property type="project" value="UniProtKB-KW"/>
</dbReference>
<dbReference type="InterPro" id="IPR000385">
    <property type="entry name" value="MoaA_NifB_PqqE_Fe-S-bd_CS"/>
</dbReference>
<dbReference type="InterPro" id="IPR058240">
    <property type="entry name" value="rSAM_sf"/>
</dbReference>
<accession>A0A1S8TW63</accession>
<gene>
    <name evidence="8" type="primary">chuR</name>
    <name evidence="8" type="ORF">CLPUN_06480</name>
</gene>
<dbReference type="Proteomes" id="UP000190890">
    <property type="component" value="Unassembled WGS sequence"/>
</dbReference>
<keyword evidence="4" id="KW-0479">Metal-binding</keyword>
<dbReference type="AlphaFoldDB" id="A0A1S8TW63"/>
<dbReference type="SFLD" id="SFLDS00029">
    <property type="entry name" value="Radical_SAM"/>
    <property type="match status" value="1"/>
</dbReference>
<keyword evidence="8" id="KW-0560">Oxidoreductase</keyword>
<evidence type="ECO:0000256" key="3">
    <source>
        <dbReference type="ARBA" id="ARBA00022691"/>
    </source>
</evidence>
<comment type="caution">
    <text evidence="8">The sequence shown here is derived from an EMBL/GenBank/DDBJ whole genome shotgun (WGS) entry which is preliminary data.</text>
</comment>
<keyword evidence="5" id="KW-0408">Iron</keyword>
<dbReference type="RefSeq" id="WP_077845943.1">
    <property type="nucleotide sequence ID" value="NZ_LZZM01000035.1"/>
</dbReference>